<accession>A0A4P9UJG7</accession>
<evidence type="ECO:0000313" key="2">
    <source>
        <dbReference type="Proteomes" id="UP000305881"/>
    </source>
</evidence>
<dbReference type="KEGG" id="mbur:EQU24_02995"/>
<gene>
    <name evidence="1" type="ORF">EQU24_02995</name>
</gene>
<evidence type="ECO:0000313" key="1">
    <source>
        <dbReference type="EMBL" id="QCW81329.1"/>
    </source>
</evidence>
<dbReference type="AlphaFoldDB" id="A0A4P9UJG7"/>
<proteinExistence type="predicted"/>
<keyword evidence="2" id="KW-1185">Reference proteome</keyword>
<organism evidence="1 2">
    <name type="scientific">Methylotuvimicrobium buryatense</name>
    <name type="common">Methylomicrobium buryatense</name>
    <dbReference type="NCBI Taxonomy" id="95641"/>
    <lineage>
        <taxon>Bacteria</taxon>
        <taxon>Pseudomonadati</taxon>
        <taxon>Pseudomonadota</taxon>
        <taxon>Gammaproteobacteria</taxon>
        <taxon>Methylococcales</taxon>
        <taxon>Methylococcaceae</taxon>
        <taxon>Methylotuvimicrobium</taxon>
    </lineage>
</organism>
<dbReference type="RefSeq" id="WP_017840923.1">
    <property type="nucleotide sequence ID" value="NZ_CP035467.1"/>
</dbReference>
<dbReference type="EMBL" id="CP035467">
    <property type="protein sequence ID" value="QCW81329.1"/>
    <property type="molecule type" value="Genomic_DNA"/>
</dbReference>
<protein>
    <submittedName>
        <fullName evidence="1">Uncharacterized protein</fullName>
    </submittedName>
</protein>
<reference evidence="2" key="1">
    <citation type="journal article" date="2019" name="J. Bacteriol.">
        <title>A Mutagenic Screen Identifies a TonB-Dependent Receptor Required for the Lanthanide Metal Switch in the Type I Methanotroph 'Methylotuvimicrobium buryatense' 5GB1C.</title>
        <authorList>
            <person name="Groom J.D."/>
            <person name="Ford S.M."/>
            <person name="Pesesky M.W."/>
            <person name="Lidstrom M.E."/>
        </authorList>
    </citation>
    <scope>NUCLEOTIDE SEQUENCE [LARGE SCALE GENOMIC DNA]</scope>
    <source>
        <strain evidence="2">5GB1C</strain>
    </source>
</reference>
<dbReference type="Proteomes" id="UP000305881">
    <property type="component" value="Chromosome"/>
</dbReference>
<sequence length="66" mass="7052">MFGSFPSSLLGNAVSEALLPVTASGAWETVKNLFLFNDGYKMGGFADNRDILCVEKIVPASIKLLS</sequence>
<name>A0A4P9UJG7_METBY</name>